<feature type="signal peptide" evidence="1">
    <location>
        <begin position="1"/>
        <end position="19"/>
    </location>
</feature>
<dbReference type="RefSeq" id="WP_168773405.1">
    <property type="nucleotide sequence ID" value="NZ_JAABNR010000002.1"/>
</dbReference>
<organism evidence="2 3">
    <name type="scientific">Stagnihabitans tardus</name>
    <dbReference type="NCBI Taxonomy" id="2699202"/>
    <lineage>
        <taxon>Bacteria</taxon>
        <taxon>Pseudomonadati</taxon>
        <taxon>Pseudomonadota</taxon>
        <taxon>Alphaproteobacteria</taxon>
        <taxon>Rhodobacterales</taxon>
        <taxon>Paracoccaceae</taxon>
        <taxon>Stagnihabitans</taxon>
    </lineage>
</organism>
<evidence type="ECO:0000256" key="1">
    <source>
        <dbReference type="SAM" id="SignalP"/>
    </source>
</evidence>
<name>A0AAE4YAY7_9RHOB</name>
<protein>
    <submittedName>
        <fullName evidence="2">Uncharacterized protein</fullName>
    </submittedName>
</protein>
<gene>
    <name evidence="2" type="ORF">GV832_03355</name>
</gene>
<comment type="caution">
    <text evidence="2">The sequence shown here is derived from an EMBL/GenBank/DDBJ whole genome shotgun (WGS) entry which is preliminary data.</text>
</comment>
<dbReference type="Proteomes" id="UP001193501">
    <property type="component" value="Unassembled WGS sequence"/>
</dbReference>
<evidence type="ECO:0000313" key="3">
    <source>
        <dbReference type="Proteomes" id="UP001193501"/>
    </source>
</evidence>
<dbReference type="EMBL" id="JAABNR010000002">
    <property type="protein sequence ID" value="NBZ86605.1"/>
    <property type="molecule type" value="Genomic_DNA"/>
</dbReference>
<reference evidence="2" key="1">
    <citation type="submission" date="2020-01" db="EMBL/GenBank/DDBJ databases">
        <authorList>
            <person name="Chen W.-M."/>
        </authorList>
    </citation>
    <scope>NUCLEOTIDE SEQUENCE</scope>
    <source>
        <strain evidence="2">CYK-10</strain>
    </source>
</reference>
<sequence length="59" mass="5972">MKTLIAAVLLAAVAAPVLAMDHAWTTTATGVTVDTVMPGMDILGRRSGACREGSRCGGV</sequence>
<keyword evidence="3" id="KW-1185">Reference proteome</keyword>
<keyword evidence="1" id="KW-0732">Signal</keyword>
<accession>A0AAE4YAY7</accession>
<dbReference type="AlphaFoldDB" id="A0AAE4YAY7"/>
<evidence type="ECO:0000313" key="2">
    <source>
        <dbReference type="EMBL" id="NBZ86605.1"/>
    </source>
</evidence>
<feature type="chain" id="PRO_5041982644" evidence="1">
    <location>
        <begin position="20"/>
        <end position="59"/>
    </location>
</feature>
<proteinExistence type="predicted"/>